<feature type="region of interest" description="Disordered" evidence="1">
    <location>
        <begin position="64"/>
        <end position="105"/>
    </location>
</feature>
<dbReference type="AlphaFoldDB" id="A0A0F8A627"/>
<sequence>MTQWGFMRVTPFLAYYTSLTIVNYAGGDKPAKGDGIKEYVYSDKTGDWESIHIIKAHGAQFKQDAETKTSATQTSSSQSVTETANAKTPISASQGSNCTSTSTSTSMTTVFKPTVATTIVTNTLTDAPGSDTGRDLASLARVALAAVLVASMQLL</sequence>
<gene>
    <name evidence="2" type="ORF">HIM_04431</name>
</gene>
<keyword evidence="3" id="KW-1185">Reference proteome</keyword>
<accession>A0A0F8A627</accession>
<evidence type="ECO:0000313" key="3">
    <source>
        <dbReference type="Proteomes" id="UP000054481"/>
    </source>
</evidence>
<organism evidence="2 3">
    <name type="scientific">Hirsutella minnesotensis 3608</name>
    <dbReference type="NCBI Taxonomy" id="1043627"/>
    <lineage>
        <taxon>Eukaryota</taxon>
        <taxon>Fungi</taxon>
        <taxon>Dikarya</taxon>
        <taxon>Ascomycota</taxon>
        <taxon>Pezizomycotina</taxon>
        <taxon>Sordariomycetes</taxon>
        <taxon>Hypocreomycetidae</taxon>
        <taxon>Hypocreales</taxon>
        <taxon>Ophiocordycipitaceae</taxon>
        <taxon>Hirsutella</taxon>
    </lineage>
</organism>
<reference evidence="2 3" key="1">
    <citation type="journal article" date="2014" name="Genome Biol. Evol.">
        <title>Comparative genomics and transcriptomics analyses reveal divergent lifestyle features of nematode endoparasitic fungus Hirsutella minnesotensis.</title>
        <authorList>
            <person name="Lai Y."/>
            <person name="Liu K."/>
            <person name="Zhang X."/>
            <person name="Zhang X."/>
            <person name="Li K."/>
            <person name="Wang N."/>
            <person name="Shu C."/>
            <person name="Wu Y."/>
            <person name="Wang C."/>
            <person name="Bushley K.E."/>
            <person name="Xiang M."/>
            <person name="Liu X."/>
        </authorList>
    </citation>
    <scope>NUCLEOTIDE SEQUENCE [LARGE SCALE GENOMIC DNA]</scope>
    <source>
        <strain evidence="2 3">3608</strain>
    </source>
</reference>
<feature type="compositionally biased region" description="Polar residues" evidence="1">
    <location>
        <begin position="85"/>
        <end position="98"/>
    </location>
</feature>
<dbReference type="OrthoDB" id="4781at2759"/>
<dbReference type="EMBL" id="KQ030512">
    <property type="protein sequence ID" value="KJZ76349.1"/>
    <property type="molecule type" value="Genomic_DNA"/>
</dbReference>
<evidence type="ECO:0000256" key="1">
    <source>
        <dbReference type="SAM" id="MobiDB-lite"/>
    </source>
</evidence>
<protein>
    <submittedName>
        <fullName evidence="2">Uncharacterized protein</fullName>
    </submittedName>
</protein>
<proteinExistence type="predicted"/>
<feature type="compositionally biased region" description="Low complexity" evidence="1">
    <location>
        <begin position="68"/>
        <end position="84"/>
    </location>
</feature>
<dbReference type="Proteomes" id="UP000054481">
    <property type="component" value="Unassembled WGS sequence"/>
</dbReference>
<evidence type="ECO:0000313" key="2">
    <source>
        <dbReference type="EMBL" id="KJZ76349.1"/>
    </source>
</evidence>
<name>A0A0F8A627_9HYPO</name>